<dbReference type="AlphaFoldDB" id="A0A0L6JPI9"/>
<comment type="function">
    <text evidence="4">May play the central regulatory role in sporulation. It may be an element of the effector pathway responsible for the activation of sporulation genes in response to nutritional stress. Spo0A may act in concert with spo0H (a sigma factor) to control the expression of some genes that are critical to the sporulation process.</text>
</comment>
<organism evidence="7 8">
    <name type="scientific">Pseudobacteroides cellulosolvens ATCC 35603 = DSM 2933</name>
    <dbReference type="NCBI Taxonomy" id="398512"/>
    <lineage>
        <taxon>Bacteria</taxon>
        <taxon>Bacillati</taxon>
        <taxon>Bacillota</taxon>
        <taxon>Clostridia</taxon>
        <taxon>Eubacteriales</taxon>
        <taxon>Oscillospiraceae</taxon>
        <taxon>Pseudobacteroides</taxon>
    </lineage>
</organism>
<feature type="domain" description="Response regulatory" evidence="6">
    <location>
        <begin position="2"/>
        <end position="128"/>
    </location>
</feature>
<comment type="caution">
    <text evidence="7">The sequence shown here is derived from an EMBL/GenBank/DDBJ whole genome shotgun (WGS) entry which is preliminary data.</text>
</comment>
<dbReference type="RefSeq" id="WP_036942566.1">
    <property type="nucleotide sequence ID" value="NZ_JQKC01000019.1"/>
</dbReference>
<dbReference type="Gene3D" id="3.40.50.2300">
    <property type="match status" value="1"/>
</dbReference>
<dbReference type="PANTHER" id="PTHR45339">
    <property type="entry name" value="HYBRID SIGNAL TRANSDUCTION HISTIDINE KINASE J"/>
    <property type="match status" value="1"/>
</dbReference>
<sequence>MRILIAEDDMASRKFLARFLSKYGECDITVDGMEAIEAFMVSFDIDKQYDLICLDIMMPKLDGMKVLKTIREIEKQKGIPENKQVKVIMTSAINELEIVNHSFETGSEAYATKPINTEKFEEVMKKLDLIK</sequence>
<keyword evidence="2 5" id="KW-0597">Phosphoprotein</keyword>
<evidence type="ECO:0000313" key="7">
    <source>
        <dbReference type="EMBL" id="KNY27287.1"/>
    </source>
</evidence>
<reference evidence="8" key="1">
    <citation type="submission" date="2015-07" db="EMBL/GenBank/DDBJ databases">
        <title>Near-Complete Genome Sequence of the Cellulolytic Bacterium Bacteroides (Pseudobacteroides) cellulosolvens ATCC 35603.</title>
        <authorList>
            <person name="Dassa B."/>
            <person name="Utturkar S.M."/>
            <person name="Klingeman D.M."/>
            <person name="Hurt R.A."/>
            <person name="Keller M."/>
            <person name="Xu J."/>
            <person name="Reddy Y.H.K."/>
            <person name="Borovok I."/>
            <person name="Grinberg I.R."/>
            <person name="Lamed R."/>
            <person name="Zhivin O."/>
            <person name="Bayer E.A."/>
            <person name="Brown S.D."/>
        </authorList>
    </citation>
    <scope>NUCLEOTIDE SEQUENCE [LARGE SCALE GENOMIC DNA]</scope>
    <source>
        <strain evidence="8">DSM 2933</strain>
    </source>
</reference>
<dbReference type="SUPFAM" id="SSF52172">
    <property type="entry name" value="CheY-like"/>
    <property type="match status" value="1"/>
</dbReference>
<keyword evidence="8" id="KW-1185">Reference proteome</keyword>
<dbReference type="EMBL" id="LGTC01000001">
    <property type="protein sequence ID" value="KNY27287.1"/>
    <property type="molecule type" value="Genomic_DNA"/>
</dbReference>
<protein>
    <recommendedName>
        <fullName evidence="1">Stage 0 sporulation protein A homolog</fullName>
    </recommendedName>
</protein>
<dbReference type="PROSITE" id="PS50110">
    <property type="entry name" value="RESPONSE_REGULATORY"/>
    <property type="match status" value="1"/>
</dbReference>
<evidence type="ECO:0000256" key="4">
    <source>
        <dbReference type="ARBA" id="ARBA00024867"/>
    </source>
</evidence>
<gene>
    <name evidence="7" type="ORF">Bccel_2558</name>
</gene>
<dbReference type="SMART" id="SM00448">
    <property type="entry name" value="REC"/>
    <property type="match status" value="1"/>
</dbReference>
<evidence type="ECO:0000256" key="1">
    <source>
        <dbReference type="ARBA" id="ARBA00018672"/>
    </source>
</evidence>
<accession>A0A0L6JPI9</accession>
<dbReference type="PANTHER" id="PTHR45339:SF1">
    <property type="entry name" value="HYBRID SIGNAL TRANSDUCTION HISTIDINE KINASE J"/>
    <property type="match status" value="1"/>
</dbReference>
<proteinExistence type="predicted"/>
<evidence type="ECO:0000256" key="5">
    <source>
        <dbReference type="PROSITE-ProRule" id="PRU00169"/>
    </source>
</evidence>
<dbReference type="GO" id="GO:0000160">
    <property type="term" value="P:phosphorelay signal transduction system"/>
    <property type="evidence" value="ECO:0007669"/>
    <property type="project" value="UniProtKB-KW"/>
</dbReference>
<keyword evidence="3" id="KW-0902">Two-component regulatory system</keyword>
<dbReference type="Pfam" id="PF00072">
    <property type="entry name" value="Response_reg"/>
    <property type="match status" value="1"/>
</dbReference>
<dbReference type="OrthoDB" id="9797769at2"/>
<dbReference type="PATRIC" id="fig|398512.5.peg.2666"/>
<dbReference type="InterPro" id="IPR001789">
    <property type="entry name" value="Sig_transdc_resp-reg_receiver"/>
</dbReference>
<feature type="modified residue" description="4-aspartylphosphate" evidence="5">
    <location>
        <position position="55"/>
    </location>
</feature>
<dbReference type="eggNOG" id="COG0745">
    <property type="taxonomic scope" value="Bacteria"/>
</dbReference>
<evidence type="ECO:0000256" key="2">
    <source>
        <dbReference type="ARBA" id="ARBA00022553"/>
    </source>
</evidence>
<name>A0A0L6JPI9_9FIRM</name>
<evidence type="ECO:0000256" key="3">
    <source>
        <dbReference type="ARBA" id="ARBA00023012"/>
    </source>
</evidence>
<evidence type="ECO:0000313" key="8">
    <source>
        <dbReference type="Proteomes" id="UP000036923"/>
    </source>
</evidence>
<dbReference type="STRING" id="398512.Bccel_2558"/>
<dbReference type="Proteomes" id="UP000036923">
    <property type="component" value="Unassembled WGS sequence"/>
</dbReference>
<dbReference type="InterPro" id="IPR011006">
    <property type="entry name" value="CheY-like_superfamily"/>
</dbReference>
<evidence type="ECO:0000259" key="6">
    <source>
        <dbReference type="PROSITE" id="PS50110"/>
    </source>
</evidence>